<protein>
    <submittedName>
        <fullName evidence="7">Uncharacterized protein</fullName>
    </submittedName>
</protein>
<evidence type="ECO:0000256" key="3">
    <source>
        <dbReference type="ARBA" id="ARBA00023027"/>
    </source>
</evidence>
<comment type="similarity">
    <text evidence="1">Belongs to the HIBADH-related family. NP60 subfamily.</text>
</comment>
<dbReference type="GeneID" id="17319636"/>
<name>R7Q2H7_CHOCR</name>
<dbReference type="Pfam" id="PF14833">
    <property type="entry name" value="NAD_binding_11"/>
    <property type="match status" value="1"/>
</dbReference>
<dbReference type="InterPro" id="IPR036291">
    <property type="entry name" value="NAD(P)-bd_dom_sf"/>
</dbReference>
<dbReference type="Proteomes" id="UP000012073">
    <property type="component" value="Unassembled WGS sequence"/>
</dbReference>
<dbReference type="InterPro" id="IPR002204">
    <property type="entry name" value="3-OH-isobutyrate_DH-rel_CS"/>
</dbReference>
<gene>
    <name evidence="7" type="ORF">CHC_T00008023001</name>
</gene>
<evidence type="ECO:0000256" key="4">
    <source>
        <dbReference type="PIRSR" id="PIRSR000103-1"/>
    </source>
</evidence>
<dbReference type="InterPro" id="IPR029154">
    <property type="entry name" value="HIBADH-like_NADP-bd"/>
</dbReference>
<dbReference type="OMA" id="NALGCEY"/>
<accession>R7Q2H7</accession>
<feature type="domain" description="6-phosphogluconate dehydrogenase NADP-binding" evidence="5">
    <location>
        <begin position="30"/>
        <end position="197"/>
    </location>
</feature>
<dbReference type="SUPFAM" id="SSF51735">
    <property type="entry name" value="NAD(P)-binding Rossmann-fold domains"/>
    <property type="match status" value="1"/>
</dbReference>
<keyword evidence="2" id="KW-0560">Oxidoreductase</keyword>
<proteinExistence type="inferred from homology"/>
<dbReference type="GO" id="GO:0050661">
    <property type="term" value="F:NADP binding"/>
    <property type="evidence" value="ECO:0007669"/>
    <property type="project" value="InterPro"/>
</dbReference>
<dbReference type="GO" id="GO:0051287">
    <property type="term" value="F:NAD binding"/>
    <property type="evidence" value="ECO:0007669"/>
    <property type="project" value="InterPro"/>
</dbReference>
<reference evidence="8" key="1">
    <citation type="journal article" date="2013" name="Proc. Natl. Acad. Sci. U.S.A.">
        <title>Genome structure and metabolic features in the red seaweed Chondrus crispus shed light on evolution of the Archaeplastida.</title>
        <authorList>
            <person name="Collen J."/>
            <person name="Porcel B."/>
            <person name="Carre W."/>
            <person name="Ball S.G."/>
            <person name="Chaparro C."/>
            <person name="Tonon T."/>
            <person name="Barbeyron T."/>
            <person name="Michel G."/>
            <person name="Noel B."/>
            <person name="Valentin K."/>
            <person name="Elias M."/>
            <person name="Artiguenave F."/>
            <person name="Arun A."/>
            <person name="Aury J.M."/>
            <person name="Barbosa-Neto J.F."/>
            <person name="Bothwell J.H."/>
            <person name="Bouget F.Y."/>
            <person name="Brillet L."/>
            <person name="Cabello-Hurtado F."/>
            <person name="Capella-Gutierrez S."/>
            <person name="Charrier B."/>
            <person name="Cladiere L."/>
            <person name="Cock J.M."/>
            <person name="Coelho S.M."/>
            <person name="Colleoni C."/>
            <person name="Czjzek M."/>
            <person name="Da Silva C."/>
            <person name="Delage L."/>
            <person name="Denoeud F."/>
            <person name="Deschamps P."/>
            <person name="Dittami S.M."/>
            <person name="Gabaldon T."/>
            <person name="Gachon C.M."/>
            <person name="Groisillier A."/>
            <person name="Herve C."/>
            <person name="Jabbari K."/>
            <person name="Katinka M."/>
            <person name="Kloareg B."/>
            <person name="Kowalczyk N."/>
            <person name="Labadie K."/>
            <person name="Leblanc C."/>
            <person name="Lopez P.J."/>
            <person name="McLachlan D.H."/>
            <person name="Meslet-Cladiere L."/>
            <person name="Moustafa A."/>
            <person name="Nehr Z."/>
            <person name="Nyvall Collen P."/>
            <person name="Panaud O."/>
            <person name="Partensky F."/>
            <person name="Poulain J."/>
            <person name="Rensing S.A."/>
            <person name="Rousvoal S."/>
            <person name="Samson G."/>
            <person name="Symeonidi A."/>
            <person name="Weissenbach J."/>
            <person name="Zambounis A."/>
            <person name="Wincker P."/>
            <person name="Boyen C."/>
        </authorList>
    </citation>
    <scope>NUCLEOTIDE SEQUENCE [LARGE SCALE GENOMIC DNA]</scope>
    <source>
        <strain evidence="8">cv. Stackhouse</strain>
    </source>
</reference>
<evidence type="ECO:0000259" key="6">
    <source>
        <dbReference type="Pfam" id="PF14833"/>
    </source>
</evidence>
<dbReference type="EMBL" id="HG001461">
    <property type="protein sequence ID" value="CDF32254.1"/>
    <property type="molecule type" value="Genomic_DNA"/>
</dbReference>
<dbReference type="GO" id="GO:0016491">
    <property type="term" value="F:oxidoreductase activity"/>
    <property type="evidence" value="ECO:0007669"/>
    <property type="project" value="UniProtKB-KW"/>
</dbReference>
<dbReference type="InterPro" id="IPR015815">
    <property type="entry name" value="HIBADH-related"/>
</dbReference>
<dbReference type="InterPro" id="IPR008927">
    <property type="entry name" value="6-PGluconate_DH-like_C_sf"/>
</dbReference>
<dbReference type="Gene3D" id="1.10.1040.10">
    <property type="entry name" value="N-(1-d-carboxylethyl)-l-norvaline Dehydrogenase, domain 2"/>
    <property type="match status" value="1"/>
</dbReference>
<evidence type="ECO:0000256" key="1">
    <source>
        <dbReference type="ARBA" id="ARBA00007598"/>
    </source>
</evidence>
<keyword evidence="3" id="KW-0520">NAD</keyword>
<feature type="active site" evidence="4">
    <location>
        <position position="206"/>
    </location>
</feature>
<dbReference type="PIRSF" id="PIRSF000103">
    <property type="entry name" value="HIBADH"/>
    <property type="match status" value="1"/>
</dbReference>
<evidence type="ECO:0000313" key="7">
    <source>
        <dbReference type="EMBL" id="CDF32254.1"/>
    </source>
</evidence>
<dbReference type="Gene3D" id="3.40.50.720">
    <property type="entry name" value="NAD(P)-binding Rossmann-like Domain"/>
    <property type="match status" value="1"/>
</dbReference>
<dbReference type="AlphaFoldDB" id="R7Q2H7"/>
<dbReference type="SUPFAM" id="SSF48179">
    <property type="entry name" value="6-phosphogluconate dehydrogenase C-terminal domain-like"/>
    <property type="match status" value="1"/>
</dbReference>
<dbReference type="PANTHER" id="PTHR43580">
    <property type="entry name" value="OXIDOREDUCTASE GLYR1-RELATED"/>
    <property type="match status" value="1"/>
</dbReference>
<dbReference type="InterPro" id="IPR006115">
    <property type="entry name" value="6PGDH_NADP-bd"/>
</dbReference>
<sequence>MPALPLRRVTARPSHRFYCLAPSQAASDVKVGFIGLGVMGLPMAANLGKTFKHMVVWNRTDKSDVLQKALAETDASFTSVSEPADVVRQCDIVFSMLSTPEAVRSVFHEGSGSALNGVTDGKSIVDCSTLRIEDMEYTAAKVQEKGGRFLEAPVSGSKGPAEQGSLIFLCAGEKALYDHPVAQEALDLMGKRSFFLGDVGNGTKMKLVVNQLMGAMLAAFGESIVLSEALDLSVDDLLEIISLGAMSAPMFALKGPKMKHGVKGYDTNFPLEHAQKDIRFAQMLGDEKGVNMGVSSAANGKSAISQSAWQQHGSLQQF</sequence>
<evidence type="ECO:0000313" key="8">
    <source>
        <dbReference type="Proteomes" id="UP000012073"/>
    </source>
</evidence>
<dbReference type="OrthoDB" id="435038at2759"/>
<dbReference type="InterPro" id="IPR013328">
    <property type="entry name" value="6PGD_dom2"/>
</dbReference>
<dbReference type="PANTHER" id="PTHR43580:SF2">
    <property type="entry name" value="CYTOKINE-LIKE NUCLEAR FACTOR N-PAC"/>
    <property type="match status" value="1"/>
</dbReference>
<dbReference type="InterPro" id="IPR051265">
    <property type="entry name" value="HIBADH-related_NP60_sf"/>
</dbReference>
<evidence type="ECO:0000256" key="2">
    <source>
        <dbReference type="ARBA" id="ARBA00023002"/>
    </source>
</evidence>
<organism evidence="7 8">
    <name type="scientific">Chondrus crispus</name>
    <name type="common">Carrageen Irish moss</name>
    <name type="synonym">Polymorpha crispa</name>
    <dbReference type="NCBI Taxonomy" id="2769"/>
    <lineage>
        <taxon>Eukaryota</taxon>
        <taxon>Rhodophyta</taxon>
        <taxon>Florideophyceae</taxon>
        <taxon>Rhodymeniophycidae</taxon>
        <taxon>Gigartinales</taxon>
        <taxon>Gigartinaceae</taxon>
        <taxon>Chondrus</taxon>
    </lineage>
</organism>
<keyword evidence="8" id="KW-1185">Reference proteome</keyword>
<dbReference type="Gramene" id="CDF32254">
    <property type="protein sequence ID" value="CDF32254"/>
    <property type="gene ID" value="CHC_T00008023001"/>
</dbReference>
<evidence type="ECO:0000259" key="5">
    <source>
        <dbReference type="Pfam" id="PF03446"/>
    </source>
</evidence>
<dbReference type="PhylomeDB" id="R7Q2H7"/>
<dbReference type="KEGG" id="ccp:CHC_T00008023001"/>
<dbReference type="Pfam" id="PF03446">
    <property type="entry name" value="NAD_binding_2"/>
    <property type="match status" value="1"/>
</dbReference>
<dbReference type="RefSeq" id="XP_005711919.1">
    <property type="nucleotide sequence ID" value="XM_005711862.1"/>
</dbReference>
<feature type="domain" description="3-hydroxyisobutyrate dehydrogenase-like NAD-binding" evidence="6">
    <location>
        <begin position="200"/>
        <end position="300"/>
    </location>
</feature>
<dbReference type="PROSITE" id="PS00895">
    <property type="entry name" value="3_HYDROXYISOBUT_DH"/>
    <property type="match status" value="1"/>
</dbReference>
<dbReference type="STRING" id="2769.R7Q2H7"/>